<feature type="compositionally biased region" description="Acidic residues" evidence="1">
    <location>
        <begin position="53"/>
        <end position="62"/>
    </location>
</feature>
<comment type="caution">
    <text evidence="2">The sequence shown here is derived from an EMBL/GenBank/DDBJ whole genome shotgun (WGS) entry which is preliminary data.</text>
</comment>
<sequence length="68" mass="7477">MNEGKAGAASEDVRDGADTNADLTYRSVPLIGRDLSTESMPAKGEYPRALAPELEEHEDEDKEWIQIS</sequence>
<accession>A0A4S4LYV3</accession>
<dbReference type="EMBL" id="SGPL01000100">
    <property type="protein sequence ID" value="THH17695.1"/>
    <property type="molecule type" value="Genomic_DNA"/>
</dbReference>
<organism evidence="2 3">
    <name type="scientific">Bondarzewia mesenterica</name>
    <dbReference type="NCBI Taxonomy" id="1095465"/>
    <lineage>
        <taxon>Eukaryota</taxon>
        <taxon>Fungi</taxon>
        <taxon>Dikarya</taxon>
        <taxon>Basidiomycota</taxon>
        <taxon>Agaricomycotina</taxon>
        <taxon>Agaricomycetes</taxon>
        <taxon>Russulales</taxon>
        <taxon>Bondarzewiaceae</taxon>
        <taxon>Bondarzewia</taxon>
    </lineage>
</organism>
<gene>
    <name evidence="2" type="ORF">EW146_g3159</name>
</gene>
<dbReference type="AlphaFoldDB" id="A0A4S4LYV3"/>
<evidence type="ECO:0000313" key="3">
    <source>
        <dbReference type="Proteomes" id="UP000310158"/>
    </source>
</evidence>
<keyword evidence="3" id="KW-1185">Reference proteome</keyword>
<evidence type="ECO:0000313" key="2">
    <source>
        <dbReference type="EMBL" id="THH17695.1"/>
    </source>
</evidence>
<reference evidence="2 3" key="1">
    <citation type="submission" date="2019-02" db="EMBL/GenBank/DDBJ databases">
        <title>Genome sequencing of the rare red list fungi Bondarzewia mesenterica.</title>
        <authorList>
            <person name="Buettner E."/>
            <person name="Kellner H."/>
        </authorList>
    </citation>
    <scope>NUCLEOTIDE SEQUENCE [LARGE SCALE GENOMIC DNA]</scope>
    <source>
        <strain evidence="2 3">DSM 108281</strain>
    </source>
</reference>
<proteinExistence type="predicted"/>
<evidence type="ECO:0000256" key="1">
    <source>
        <dbReference type="SAM" id="MobiDB-lite"/>
    </source>
</evidence>
<feature type="region of interest" description="Disordered" evidence="1">
    <location>
        <begin position="1"/>
        <end position="21"/>
    </location>
</feature>
<protein>
    <submittedName>
        <fullName evidence="2">Uncharacterized protein</fullName>
    </submittedName>
</protein>
<name>A0A4S4LYV3_9AGAM</name>
<dbReference type="Proteomes" id="UP000310158">
    <property type="component" value="Unassembled WGS sequence"/>
</dbReference>
<feature type="region of interest" description="Disordered" evidence="1">
    <location>
        <begin position="36"/>
        <end position="68"/>
    </location>
</feature>